<protein>
    <recommendedName>
        <fullName evidence="7">Amino acid transporter transmembrane domain-containing protein</fullName>
    </recommendedName>
</protein>
<feature type="transmembrane region" description="Helical" evidence="6">
    <location>
        <begin position="253"/>
        <end position="275"/>
    </location>
</feature>
<evidence type="ECO:0000256" key="2">
    <source>
        <dbReference type="ARBA" id="ARBA00022448"/>
    </source>
</evidence>
<keyword evidence="4 6" id="KW-1133">Transmembrane helix</keyword>
<feature type="transmembrane region" description="Helical" evidence="6">
    <location>
        <begin position="63"/>
        <end position="87"/>
    </location>
</feature>
<evidence type="ECO:0000259" key="7">
    <source>
        <dbReference type="Pfam" id="PF01490"/>
    </source>
</evidence>
<dbReference type="InterPro" id="IPR013057">
    <property type="entry name" value="AA_transpt_TM"/>
</dbReference>
<keyword evidence="2" id="KW-0813">Transport</keyword>
<name>A0AAE0RSM1_9BIVA</name>
<feature type="transmembrane region" description="Helical" evidence="6">
    <location>
        <begin position="178"/>
        <end position="202"/>
    </location>
</feature>
<gene>
    <name evidence="8" type="ORF">CHS0354_010236</name>
</gene>
<feature type="transmembrane region" description="Helical" evidence="6">
    <location>
        <begin position="121"/>
        <end position="143"/>
    </location>
</feature>
<reference evidence="8" key="2">
    <citation type="journal article" date="2021" name="Genome Biol. Evol.">
        <title>Developing a high-quality reference genome for a parasitic bivalve with doubly uniparental inheritance (Bivalvia: Unionida).</title>
        <authorList>
            <person name="Smith C.H."/>
        </authorList>
    </citation>
    <scope>NUCLEOTIDE SEQUENCE</scope>
    <source>
        <strain evidence="8">CHS0354</strain>
        <tissue evidence="8">Mantle</tissue>
    </source>
</reference>
<dbReference type="EMBL" id="JAEAOA010000640">
    <property type="protein sequence ID" value="KAK3578876.1"/>
    <property type="molecule type" value="Genomic_DNA"/>
</dbReference>
<feature type="domain" description="Amino acid transporter transmembrane" evidence="7">
    <location>
        <begin position="31"/>
        <end position="325"/>
    </location>
</feature>
<keyword evidence="9" id="KW-1185">Reference proteome</keyword>
<dbReference type="PANTHER" id="PTHR48017">
    <property type="entry name" value="OS05G0424000 PROTEIN-RELATED"/>
    <property type="match status" value="1"/>
</dbReference>
<proteinExistence type="predicted"/>
<feature type="transmembrane region" description="Helical" evidence="6">
    <location>
        <begin position="155"/>
        <end position="172"/>
    </location>
</feature>
<dbReference type="GO" id="GO:0016020">
    <property type="term" value="C:membrane"/>
    <property type="evidence" value="ECO:0007669"/>
    <property type="project" value="UniProtKB-SubCell"/>
</dbReference>
<dbReference type="AlphaFoldDB" id="A0AAE0RSM1"/>
<evidence type="ECO:0000256" key="5">
    <source>
        <dbReference type="ARBA" id="ARBA00023136"/>
    </source>
</evidence>
<evidence type="ECO:0000313" key="9">
    <source>
        <dbReference type="Proteomes" id="UP001195483"/>
    </source>
</evidence>
<keyword evidence="3 6" id="KW-0812">Transmembrane</keyword>
<comment type="caution">
    <text evidence="8">The sequence shown here is derived from an EMBL/GenBank/DDBJ whole genome shotgun (WGS) entry which is preliminary data.</text>
</comment>
<evidence type="ECO:0000256" key="1">
    <source>
        <dbReference type="ARBA" id="ARBA00004370"/>
    </source>
</evidence>
<accession>A0AAE0RSM1</accession>
<evidence type="ECO:0000256" key="6">
    <source>
        <dbReference type="SAM" id="Phobius"/>
    </source>
</evidence>
<comment type="subcellular location">
    <subcellularLocation>
        <location evidence="1">Membrane</location>
    </subcellularLocation>
</comment>
<evidence type="ECO:0000256" key="4">
    <source>
        <dbReference type="ARBA" id="ARBA00022989"/>
    </source>
</evidence>
<dbReference type="Gene3D" id="1.20.1740.10">
    <property type="entry name" value="Amino acid/polyamine transporter I"/>
    <property type="match status" value="1"/>
</dbReference>
<dbReference type="Proteomes" id="UP001195483">
    <property type="component" value="Unassembled WGS sequence"/>
</dbReference>
<organism evidence="8 9">
    <name type="scientific">Potamilus streckersoni</name>
    <dbReference type="NCBI Taxonomy" id="2493646"/>
    <lineage>
        <taxon>Eukaryota</taxon>
        <taxon>Metazoa</taxon>
        <taxon>Spiralia</taxon>
        <taxon>Lophotrochozoa</taxon>
        <taxon>Mollusca</taxon>
        <taxon>Bivalvia</taxon>
        <taxon>Autobranchia</taxon>
        <taxon>Heteroconchia</taxon>
        <taxon>Palaeoheterodonta</taxon>
        <taxon>Unionida</taxon>
        <taxon>Unionoidea</taxon>
        <taxon>Unionidae</taxon>
        <taxon>Ambleminae</taxon>
        <taxon>Lampsilini</taxon>
        <taxon>Potamilus</taxon>
    </lineage>
</organism>
<evidence type="ECO:0000256" key="3">
    <source>
        <dbReference type="ARBA" id="ARBA00022692"/>
    </source>
</evidence>
<keyword evidence="5 6" id="KW-0472">Membrane</keyword>
<dbReference type="Pfam" id="PF01490">
    <property type="entry name" value="Aa_trans"/>
    <property type="match status" value="1"/>
</dbReference>
<reference evidence="8" key="1">
    <citation type="journal article" date="2021" name="Genome Biol. Evol.">
        <title>A High-Quality Reference Genome for a Parasitic Bivalve with Doubly Uniparental Inheritance (Bivalvia: Unionida).</title>
        <authorList>
            <person name="Smith C.H."/>
        </authorList>
    </citation>
    <scope>NUCLEOTIDE SEQUENCE</scope>
    <source>
        <strain evidence="8">CHS0354</strain>
    </source>
</reference>
<sequence>MSISDTTRIQERVSLLENSISIQDLQEGGLNIFKTSVFVSGVIAGAGALALPNALKWTGEIGILLMFCACIVSSYTGITLGRTWLIILERYPQYREARVRYPYPLIGEITFGRLGRHLVSYAINFTLFGAAVVYLVVSAGNIHSLVRELHGDIHACYWALILGGILAPFTLFNTPKDFWLLALGATATTGIASIILLVNMIIDKPDHPAVKHTPPDFISFSTALGTMCFGFGGHPSFPTFQEDMREKKKFWKAVITGYTLVLIMYVPVSTTAYFIYGDDIQDNILDTISKGPMQYAITILLTSHFLFGFIILLNPVNQELEHLLKVPDGECTHSQLFSIC</sequence>
<reference evidence="8" key="3">
    <citation type="submission" date="2023-05" db="EMBL/GenBank/DDBJ databases">
        <authorList>
            <person name="Smith C.H."/>
        </authorList>
    </citation>
    <scope>NUCLEOTIDE SEQUENCE</scope>
    <source>
        <strain evidence="8">CHS0354</strain>
        <tissue evidence="8">Mantle</tissue>
    </source>
</reference>
<feature type="transmembrane region" description="Helical" evidence="6">
    <location>
        <begin position="295"/>
        <end position="316"/>
    </location>
</feature>
<evidence type="ECO:0000313" key="8">
    <source>
        <dbReference type="EMBL" id="KAK3578876.1"/>
    </source>
</evidence>
<feature type="transmembrane region" description="Helical" evidence="6">
    <location>
        <begin position="32"/>
        <end position="51"/>
    </location>
</feature>